<dbReference type="EMBL" id="LCWV01000063">
    <property type="protein sequence ID" value="PWI64427.1"/>
    <property type="molecule type" value="Genomic_DNA"/>
</dbReference>
<keyword evidence="5 9" id="KW-0274">FAD</keyword>
<evidence type="ECO:0000256" key="1">
    <source>
        <dbReference type="ARBA" id="ARBA00001974"/>
    </source>
</evidence>
<evidence type="ECO:0000256" key="3">
    <source>
        <dbReference type="ARBA" id="ARBA00013219"/>
    </source>
</evidence>
<dbReference type="Proteomes" id="UP000245956">
    <property type="component" value="Unassembled WGS sequence"/>
</dbReference>
<dbReference type="InterPro" id="IPR036188">
    <property type="entry name" value="FAD/NAD-bd_sf"/>
</dbReference>
<organism evidence="13 14">
    <name type="scientific">Purpureocillium lilacinum</name>
    <name type="common">Paecilomyces lilacinus</name>
    <dbReference type="NCBI Taxonomy" id="33203"/>
    <lineage>
        <taxon>Eukaryota</taxon>
        <taxon>Fungi</taxon>
        <taxon>Dikarya</taxon>
        <taxon>Ascomycota</taxon>
        <taxon>Pezizomycotina</taxon>
        <taxon>Sordariomycetes</taxon>
        <taxon>Hypocreomycetidae</taxon>
        <taxon>Hypocreales</taxon>
        <taxon>Ophiocordycipitaceae</taxon>
        <taxon>Purpureocillium</taxon>
    </lineage>
</organism>
<feature type="binding site" evidence="9">
    <location>
        <position position="179"/>
    </location>
    <ligand>
        <name>FAD</name>
        <dbReference type="ChEBI" id="CHEBI:57692"/>
    </ligand>
</feature>
<feature type="binding site" evidence="10">
    <location>
        <position position="493"/>
    </location>
    <ligand>
        <name>NADP(+)</name>
        <dbReference type="ChEBI" id="CHEBI:58349"/>
    </ligand>
</feature>
<evidence type="ECO:0000256" key="7">
    <source>
        <dbReference type="ARBA" id="ARBA00023002"/>
    </source>
</evidence>
<dbReference type="SUPFAM" id="SSF51971">
    <property type="entry name" value="Nucleotide-binding domain"/>
    <property type="match status" value="1"/>
</dbReference>
<feature type="binding site" evidence="10">
    <location>
        <position position="316"/>
    </location>
    <ligand>
        <name>NADP(+)</name>
        <dbReference type="ChEBI" id="CHEBI:58349"/>
    </ligand>
</feature>
<dbReference type="PANTHER" id="PTHR48467:SF1">
    <property type="entry name" value="GLUTAMATE SYNTHASE 1 [NADH], CHLOROPLASTIC-LIKE"/>
    <property type="match status" value="1"/>
</dbReference>
<feature type="binding site" evidence="9">
    <location>
        <position position="486"/>
    </location>
    <ligand>
        <name>FAD</name>
        <dbReference type="ChEBI" id="CHEBI:57692"/>
    </ligand>
</feature>
<dbReference type="InterPro" id="IPR023753">
    <property type="entry name" value="FAD/NAD-binding_dom"/>
</dbReference>
<gene>
    <name evidence="13" type="ORF">PCL_10470</name>
</gene>
<keyword evidence="4" id="KW-0285">Flavoprotein</keyword>
<dbReference type="Gene3D" id="3.40.50.720">
    <property type="entry name" value="NAD(P)-binding Rossmann-like Domain"/>
    <property type="match status" value="1"/>
</dbReference>
<evidence type="ECO:0000259" key="12">
    <source>
        <dbReference type="Pfam" id="PF07992"/>
    </source>
</evidence>
<evidence type="ECO:0000256" key="2">
    <source>
        <dbReference type="ARBA" id="ARBA00008312"/>
    </source>
</evidence>
<evidence type="ECO:0000256" key="10">
    <source>
        <dbReference type="PIRSR" id="PIRSR000362-2"/>
    </source>
</evidence>
<feature type="binding site" evidence="10">
    <location>
        <begin position="304"/>
        <end position="305"/>
    </location>
    <ligand>
        <name>NADP(+)</name>
        <dbReference type="ChEBI" id="CHEBI:58349"/>
    </ligand>
</feature>
<evidence type="ECO:0000256" key="6">
    <source>
        <dbReference type="ARBA" id="ARBA00022857"/>
    </source>
</evidence>
<feature type="binding site" evidence="9">
    <location>
        <begin position="493"/>
        <end position="495"/>
    </location>
    <ligand>
        <name>FAD</name>
        <dbReference type="ChEBI" id="CHEBI:57692"/>
    </ligand>
</feature>
<dbReference type="GO" id="GO:0016491">
    <property type="term" value="F:oxidoreductase activity"/>
    <property type="evidence" value="ECO:0007669"/>
    <property type="project" value="UniProtKB-KW"/>
</dbReference>
<feature type="binding site" evidence="10">
    <location>
        <begin position="260"/>
        <end position="263"/>
    </location>
    <ligand>
        <name>NADP(+)</name>
        <dbReference type="ChEBI" id="CHEBI:58349"/>
    </ligand>
</feature>
<comment type="caution">
    <text evidence="13">The sequence shown here is derived from an EMBL/GenBank/DDBJ whole genome shotgun (WGS) entry which is preliminary data.</text>
</comment>
<feature type="domain" description="FAD/NAD(P)-binding" evidence="12">
    <location>
        <begin position="105"/>
        <end position="282"/>
    </location>
</feature>
<evidence type="ECO:0000256" key="5">
    <source>
        <dbReference type="ARBA" id="ARBA00022827"/>
    </source>
</evidence>
<feature type="binding site" evidence="9">
    <location>
        <position position="143"/>
    </location>
    <ligand>
        <name>FAD</name>
        <dbReference type="ChEBI" id="CHEBI:57692"/>
    </ligand>
</feature>
<feature type="binding site" evidence="9">
    <location>
        <position position="135"/>
    </location>
    <ligand>
        <name>FAD</name>
        <dbReference type="ChEBI" id="CHEBI:57692"/>
    </ligand>
</feature>
<sequence>MPKKLFQLWLEAGHHSAIPERHPRFPAKRPPTTGRPLASPSQSPPRANCLAWARPRHDQMRPAPARTAIGGGVRAWSAAAAPATPTPPSPTALRPPRDAASSPMRLAVVGSGPAGFYAASRVMSRLPGARVDMYEGLPVPFGLVRHGVAPDHPEVKNCQDRFGEIASASNFRFLGNVSVGQPVHAADHCTVPLRSLMRHYDTILLAYGASEDKKLGIPGESTLTGIYSARQFVGWYNGLPECAGLQPDLLRGEDAVVVGQGNVALDVARILLEDVDVLRKTDITERALAELARSRVRRVHVVARRGPMQAAFTIKEVRELMKLPGVAFWPANRALIPEDIKSLPRASRRLMEVLLKGTSLSPGQASRSWSLDSCLSPRHFLGRQDDPTAVAGTEFDVTHLQDPFDPASRVVNTGTTKILPSDVVFRSVGYRSVALPEFAEAGIQFDTKRGIVDNDGLGRVIRLVSDGDATPHVKTQQVAGLYCAGWLKRGPTGVIASTMQDAFATGDAIVQDWLSGGRFLQPDQGQSPGGWEAVVQDVGPSATSAVSWDQWLRIDAAEKGRGHRLGKEREKFTSTIDMLSVL</sequence>
<keyword evidence="6 10" id="KW-0521">NADP</keyword>
<name>A0A2U3DQ94_PURLI</name>
<evidence type="ECO:0000256" key="11">
    <source>
        <dbReference type="SAM" id="MobiDB-lite"/>
    </source>
</evidence>
<comment type="similarity">
    <text evidence="2">Belongs to the ferredoxin--NADP reductase type 1 family.</text>
</comment>
<protein>
    <recommendedName>
        <fullName evidence="3">adrenodoxin-NADP(+) reductase</fullName>
        <ecNumber evidence="3">1.18.1.6</ecNumber>
    </recommendedName>
</protein>
<keyword evidence="7" id="KW-0560">Oxidoreductase</keyword>
<evidence type="ECO:0000313" key="14">
    <source>
        <dbReference type="Proteomes" id="UP000245956"/>
    </source>
</evidence>
<proteinExistence type="inferred from homology"/>
<comment type="catalytic activity">
    <reaction evidence="8">
        <text>2 reduced [adrenodoxin] + NADP(+) + H(+) = 2 oxidized [adrenodoxin] + NADPH</text>
        <dbReference type="Rhea" id="RHEA:42312"/>
        <dbReference type="Rhea" id="RHEA-COMP:9998"/>
        <dbReference type="Rhea" id="RHEA-COMP:9999"/>
        <dbReference type="ChEBI" id="CHEBI:15378"/>
        <dbReference type="ChEBI" id="CHEBI:33737"/>
        <dbReference type="ChEBI" id="CHEBI:33738"/>
        <dbReference type="ChEBI" id="CHEBI:57783"/>
        <dbReference type="ChEBI" id="CHEBI:58349"/>
        <dbReference type="EC" id="1.18.1.6"/>
    </reaction>
</comment>
<feature type="region of interest" description="Disordered" evidence="11">
    <location>
        <begin position="77"/>
        <end position="100"/>
    </location>
</feature>
<dbReference type="PANTHER" id="PTHR48467">
    <property type="entry name" value="GLUTAMATE SYNTHASE 1 [NADH], CHLOROPLASTIC-LIKE"/>
    <property type="match status" value="1"/>
</dbReference>
<evidence type="ECO:0000256" key="4">
    <source>
        <dbReference type="ARBA" id="ARBA00022630"/>
    </source>
</evidence>
<dbReference type="Pfam" id="PF07992">
    <property type="entry name" value="Pyr_redox_2"/>
    <property type="match status" value="1"/>
</dbReference>
<feature type="binding site" evidence="9">
    <location>
        <position position="114"/>
    </location>
    <ligand>
        <name>FAD</name>
        <dbReference type="ChEBI" id="CHEBI:57692"/>
    </ligand>
</feature>
<dbReference type="PRINTS" id="PR00419">
    <property type="entry name" value="ADXRDTASE"/>
</dbReference>
<feature type="region of interest" description="Disordered" evidence="11">
    <location>
        <begin position="17"/>
        <end position="47"/>
    </location>
</feature>
<dbReference type="EC" id="1.18.1.6" evidence="3"/>
<reference evidence="13 14" key="1">
    <citation type="journal article" date="2016" name="Front. Microbiol.">
        <title>Genome and transcriptome sequences reveal the specific parasitism of the nematophagous Purpureocillium lilacinum 36-1.</title>
        <authorList>
            <person name="Xie J."/>
            <person name="Li S."/>
            <person name="Mo C."/>
            <person name="Xiao X."/>
            <person name="Peng D."/>
            <person name="Wang G."/>
            <person name="Xiao Y."/>
        </authorList>
    </citation>
    <scope>NUCLEOTIDE SEQUENCE [LARGE SCALE GENOMIC DNA]</scope>
    <source>
        <strain evidence="13 14">36-1</strain>
    </source>
</reference>
<evidence type="ECO:0000256" key="8">
    <source>
        <dbReference type="ARBA" id="ARBA00048933"/>
    </source>
</evidence>
<evidence type="ECO:0000313" key="13">
    <source>
        <dbReference type="EMBL" id="PWI64427.1"/>
    </source>
</evidence>
<dbReference type="PIRSF" id="PIRSF000362">
    <property type="entry name" value="FNR"/>
    <property type="match status" value="1"/>
</dbReference>
<accession>A0A2U3DQ94</accession>
<dbReference type="InterPro" id="IPR021163">
    <property type="entry name" value="Ferredox_Rdtase_adrenod"/>
</dbReference>
<dbReference type="AlphaFoldDB" id="A0A2U3DQ94"/>
<dbReference type="InterPro" id="IPR055275">
    <property type="entry name" value="Ferredox_Rdtase"/>
</dbReference>
<comment type="cofactor">
    <cofactor evidence="1 9">
        <name>FAD</name>
        <dbReference type="ChEBI" id="CHEBI:57692"/>
    </cofactor>
</comment>
<evidence type="ECO:0000256" key="9">
    <source>
        <dbReference type="PIRSR" id="PIRSR000362-1"/>
    </source>
</evidence>
<dbReference type="Gene3D" id="3.50.50.60">
    <property type="entry name" value="FAD/NAD(P)-binding domain"/>
    <property type="match status" value="1"/>
</dbReference>